<name>I4F0L4_MODI5</name>
<dbReference type="NCBIfam" id="TIGR00254">
    <property type="entry name" value="GGDEF"/>
    <property type="match status" value="1"/>
</dbReference>
<dbReference type="NCBIfam" id="TIGR00229">
    <property type="entry name" value="sensory_box"/>
    <property type="match status" value="1"/>
</dbReference>
<dbReference type="Gene3D" id="3.20.20.450">
    <property type="entry name" value="EAL domain"/>
    <property type="match status" value="1"/>
</dbReference>
<reference evidence="5 6" key="1">
    <citation type="journal article" date="2012" name="J. Bacteriol.">
        <title>Genome Sequence of Radiation-Resistant Modestobacter marinus Strain BC501, a Representative Actinobacterium That Thrives on Calcareous Stone Surfaces.</title>
        <authorList>
            <person name="Normand P."/>
            <person name="Gury J."/>
            <person name="Pujic P."/>
            <person name="Chouaia B."/>
            <person name="Crotti E."/>
            <person name="Brusetti L."/>
            <person name="Daffonchio D."/>
            <person name="Vacherie B."/>
            <person name="Barbe V."/>
            <person name="Medigue C."/>
            <person name="Calteau A."/>
            <person name="Ghodhbane-Gtari F."/>
            <person name="Essoussi I."/>
            <person name="Nouioui I."/>
            <person name="Abbassi-Ghozzi I."/>
            <person name="Gtari M."/>
        </authorList>
    </citation>
    <scope>NUCLEOTIDE SEQUENCE [LARGE SCALE GENOMIC DNA]</scope>
    <source>
        <strain evidence="6">BC 501</strain>
    </source>
</reference>
<dbReference type="PANTHER" id="PTHR44757:SF2">
    <property type="entry name" value="BIOFILM ARCHITECTURE MAINTENANCE PROTEIN MBAA"/>
    <property type="match status" value="1"/>
</dbReference>
<feature type="domain" description="PAS" evidence="2">
    <location>
        <begin position="36"/>
        <end position="83"/>
    </location>
</feature>
<proteinExistence type="predicted"/>
<protein>
    <submittedName>
        <fullName evidence="5">Diguanylate cyclase/phosphodiesterase with PAS/PAC sensor(S)</fullName>
    </submittedName>
</protein>
<keyword evidence="1" id="KW-0175">Coiled coil</keyword>
<dbReference type="CDD" id="cd01949">
    <property type="entry name" value="GGDEF"/>
    <property type="match status" value="1"/>
</dbReference>
<dbReference type="PATRIC" id="fig|477641.3.peg.3545"/>
<sequence length="636" mass="67317">MTTSPPRADTGSGITAVRSGLALADPLCGDPDASAPTPDFSQLFQQAPCGYLLTDDDGTITSVNDTFLAWTGHQRHHLLGTQLHALMPIGDRILYTTHCMPALSIGGAVAEIAIEVIVADGQRRAALLSAARTPATDGHPAQVRVIIFSAHERRRYERELIAARRRAEESEARRASAEADLHHLAWHDTLTGLLNRAGLTAHLDSLGEHRPAAVRGVADACPPVPSPGTAAHPTANGPLGVLFIDLDHFKAVNDSLGHAAGDQLLTVVAARLQAGVRAEATVARLSGDEFVVIDALANAAQAAALAERLLEALNAPLVLEGLEVVVSASIGAAVACSDQDTPERLVRHADIAMYRAKAAGRNGWAVHDPTTGDPSAGRLRLLGELRHGIEAGQLRLHYQPRINLSSNQIEGVEALVRWQHPTAGLLPPAAFIDVAEDSGLVRELGDWVLNEAIAQAVQWLTAGHTGAPVTMAVNLSARQLGDPRLIDRVAAVLGRHGLPPQLLVLEITETALMHDPDTVLDTLRALKALGVSLAVDDFGTGYSSFTYLKRFPVDELKIDRSFVAGLGTDTSDSAIVASCINLAHAIGLHAVAEGVETSTQRTALLKLGCDLAQGYHWSPGLPAEDLTSWLTRLSAD</sequence>
<dbReference type="PROSITE" id="PS50112">
    <property type="entry name" value="PAS"/>
    <property type="match status" value="1"/>
</dbReference>
<dbReference type="KEGG" id="mmar:MODMU_3770"/>
<feature type="domain" description="EAL" evidence="3">
    <location>
        <begin position="378"/>
        <end position="634"/>
    </location>
</feature>
<dbReference type="HOGENOM" id="CLU_000445_70_20_11"/>
<dbReference type="CDD" id="cd00130">
    <property type="entry name" value="PAS"/>
    <property type="match status" value="1"/>
</dbReference>
<dbReference type="InterPro" id="IPR035965">
    <property type="entry name" value="PAS-like_dom_sf"/>
</dbReference>
<feature type="coiled-coil region" evidence="1">
    <location>
        <begin position="153"/>
        <end position="180"/>
    </location>
</feature>
<dbReference type="EMBL" id="FO203431">
    <property type="protein sequence ID" value="CCH89177.1"/>
    <property type="molecule type" value="Genomic_DNA"/>
</dbReference>
<dbReference type="SMART" id="SM00267">
    <property type="entry name" value="GGDEF"/>
    <property type="match status" value="1"/>
</dbReference>
<dbReference type="Proteomes" id="UP000006461">
    <property type="component" value="Chromosome"/>
</dbReference>
<dbReference type="AlphaFoldDB" id="I4F0L4"/>
<keyword evidence="6" id="KW-1185">Reference proteome</keyword>
<evidence type="ECO:0000313" key="5">
    <source>
        <dbReference type="EMBL" id="CCH89177.1"/>
    </source>
</evidence>
<accession>I4F0L4</accession>
<dbReference type="PROSITE" id="PS50883">
    <property type="entry name" value="EAL"/>
    <property type="match status" value="1"/>
</dbReference>
<dbReference type="Pfam" id="PF00563">
    <property type="entry name" value="EAL"/>
    <property type="match status" value="1"/>
</dbReference>
<evidence type="ECO:0000313" key="6">
    <source>
        <dbReference type="Proteomes" id="UP000006461"/>
    </source>
</evidence>
<organism evidence="5 6">
    <name type="scientific">Modestobacter italicus (strain DSM 44449 / CECT 9708 / BC 501)</name>
    <dbReference type="NCBI Taxonomy" id="2732864"/>
    <lineage>
        <taxon>Bacteria</taxon>
        <taxon>Bacillati</taxon>
        <taxon>Actinomycetota</taxon>
        <taxon>Actinomycetes</taxon>
        <taxon>Geodermatophilales</taxon>
        <taxon>Geodermatophilaceae</taxon>
        <taxon>Modestobacter</taxon>
    </lineage>
</organism>
<dbReference type="InterPro" id="IPR000160">
    <property type="entry name" value="GGDEF_dom"/>
</dbReference>
<dbReference type="OMA" id="DREMGMQ"/>
<dbReference type="InterPro" id="IPR001633">
    <property type="entry name" value="EAL_dom"/>
</dbReference>
<dbReference type="InterPro" id="IPR043128">
    <property type="entry name" value="Rev_trsase/Diguanyl_cyclase"/>
</dbReference>
<evidence type="ECO:0000256" key="1">
    <source>
        <dbReference type="SAM" id="Coils"/>
    </source>
</evidence>
<dbReference type="SMART" id="SM00052">
    <property type="entry name" value="EAL"/>
    <property type="match status" value="1"/>
</dbReference>
<dbReference type="PANTHER" id="PTHR44757">
    <property type="entry name" value="DIGUANYLATE CYCLASE DGCP"/>
    <property type="match status" value="1"/>
</dbReference>
<evidence type="ECO:0000259" key="3">
    <source>
        <dbReference type="PROSITE" id="PS50883"/>
    </source>
</evidence>
<dbReference type="OrthoDB" id="23692at2"/>
<dbReference type="InterPro" id="IPR029787">
    <property type="entry name" value="Nucleotide_cyclase"/>
</dbReference>
<feature type="domain" description="GGDEF" evidence="4">
    <location>
        <begin position="237"/>
        <end position="369"/>
    </location>
</feature>
<dbReference type="STRING" id="477641.MODMU_3770"/>
<dbReference type="CDD" id="cd01948">
    <property type="entry name" value="EAL"/>
    <property type="match status" value="1"/>
</dbReference>
<dbReference type="Pfam" id="PF13426">
    <property type="entry name" value="PAS_9"/>
    <property type="match status" value="1"/>
</dbReference>
<dbReference type="Gene3D" id="3.30.450.20">
    <property type="entry name" value="PAS domain"/>
    <property type="match status" value="1"/>
</dbReference>
<evidence type="ECO:0000259" key="2">
    <source>
        <dbReference type="PROSITE" id="PS50112"/>
    </source>
</evidence>
<dbReference type="eggNOG" id="COG5001">
    <property type="taxonomic scope" value="Bacteria"/>
</dbReference>
<dbReference type="SUPFAM" id="SSF55785">
    <property type="entry name" value="PYP-like sensor domain (PAS domain)"/>
    <property type="match status" value="1"/>
</dbReference>
<gene>
    <name evidence="5" type="ordered locus">MODMU_3770</name>
</gene>
<dbReference type="InterPro" id="IPR052155">
    <property type="entry name" value="Biofilm_reg_signaling"/>
</dbReference>
<dbReference type="SUPFAM" id="SSF141868">
    <property type="entry name" value="EAL domain-like"/>
    <property type="match status" value="1"/>
</dbReference>
<dbReference type="PROSITE" id="PS50887">
    <property type="entry name" value="GGDEF"/>
    <property type="match status" value="1"/>
</dbReference>
<evidence type="ECO:0000259" key="4">
    <source>
        <dbReference type="PROSITE" id="PS50887"/>
    </source>
</evidence>
<dbReference type="InterPro" id="IPR035919">
    <property type="entry name" value="EAL_sf"/>
</dbReference>
<dbReference type="Pfam" id="PF00990">
    <property type="entry name" value="GGDEF"/>
    <property type="match status" value="1"/>
</dbReference>
<dbReference type="Gene3D" id="3.30.70.270">
    <property type="match status" value="1"/>
</dbReference>
<dbReference type="SUPFAM" id="SSF55073">
    <property type="entry name" value="Nucleotide cyclase"/>
    <property type="match status" value="1"/>
</dbReference>
<dbReference type="FunFam" id="3.20.20.450:FF:000001">
    <property type="entry name" value="Cyclic di-GMP phosphodiesterase yahA"/>
    <property type="match status" value="1"/>
</dbReference>
<dbReference type="SMART" id="SM00091">
    <property type="entry name" value="PAS"/>
    <property type="match status" value="1"/>
</dbReference>
<dbReference type="InterPro" id="IPR000014">
    <property type="entry name" value="PAS"/>
</dbReference>